<gene>
    <name evidence="1" type="ORF">MRB53_020280</name>
</gene>
<keyword evidence="2" id="KW-1185">Reference proteome</keyword>
<proteinExistence type="predicted"/>
<accession>A0ACC2L0T5</accession>
<comment type="caution">
    <text evidence="1">The sequence shown here is derived from an EMBL/GenBank/DDBJ whole genome shotgun (WGS) entry which is preliminary data.</text>
</comment>
<reference evidence="1 2" key="1">
    <citation type="journal article" date="2022" name="Hortic Res">
        <title>A haplotype resolved chromosomal level avocado genome allows analysis of novel avocado genes.</title>
        <authorList>
            <person name="Nath O."/>
            <person name="Fletcher S.J."/>
            <person name="Hayward A."/>
            <person name="Shaw L.M."/>
            <person name="Masouleh A.K."/>
            <person name="Furtado A."/>
            <person name="Henry R.J."/>
            <person name="Mitter N."/>
        </authorList>
    </citation>
    <scope>NUCLEOTIDE SEQUENCE [LARGE SCALE GENOMIC DNA]</scope>
    <source>
        <strain evidence="2">cv. Hass</strain>
    </source>
</reference>
<dbReference type="EMBL" id="CM056814">
    <property type="protein sequence ID" value="KAJ8626973.1"/>
    <property type="molecule type" value="Genomic_DNA"/>
</dbReference>
<name>A0ACC2L0T5_PERAE</name>
<evidence type="ECO:0000313" key="1">
    <source>
        <dbReference type="EMBL" id="KAJ8626973.1"/>
    </source>
</evidence>
<evidence type="ECO:0000313" key="2">
    <source>
        <dbReference type="Proteomes" id="UP001234297"/>
    </source>
</evidence>
<protein>
    <submittedName>
        <fullName evidence="1">Uncharacterized protein</fullName>
    </submittedName>
</protein>
<organism evidence="1 2">
    <name type="scientific">Persea americana</name>
    <name type="common">Avocado</name>
    <dbReference type="NCBI Taxonomy" id="3435"/>
    <lineage>
        <taxon>Eukaryota</taxon>
        <taxon>Viridiplantae</taxon>
        <taxon>Streptophyta</taxon>
        <taxon>Embryophyta</taxon>
        <taxon>Tracheophyta</taxon>
        <taxon>Spermatophyta</taxon>
        <taxon>Magnoliopsida</taxon>
        <taxon>Magnoliidae</taxon>
        <taxon>Laurales</taxon>
        <taxon>Lauraceae</taxon>
        <taxon>Persea</taxon>
    </lineage>
</organism>
<dbReference type="Proteomes" id="UP001234297">
    <property type="component" value="Chromosome 6"/>
</dbReference>
<sequence>MIGEVTAALQVKVNPFSEARRKNPHPSVQIPQLSSIRVRVVLCLFLSYPSAERVRVPLSKSSLHLFFDRFQRPQADLVSVSDSSDRSLLVVDDLDLLLRCCAFPWIVSSAIFGFLALEAADLKKSVLVWSISLKIG</sequence>